<organism evidence="1">
    <name type="scientific">marine metagenome</name>
    <dbReference type="NCBI Taxonomy" id="408172"/>
    <lineage>
        <taxon>unclassified sequences</taxon>
        <taxon>metagenomes</taxon>
        <taxon>ecological metagenomes</taxon>
    </lineage>
</organism>
<gene>
    <name evidence="1" type="ORF">METZ01_LOCUS427196</name>
</gene>
<accession>A0A382XT99</accession>
<feature type="non-terminal residue" evidence="1">
    <location>
        <position position="35"/>
    </location>
</feature>
<protein>
    <submittedName>
        <fullName evidence="1">Uncharacterized protein</fullName>
    </submittedName>
</protein>
<reference evidence="1" key="1">
    <citation type="submission" date="2018-05" db="EMBL/GenBank/DDBJ databases">
        <authorList>
            <person name="Lanie J.A."/>
            <person name="Ng W.-L."/>
            <person name="Kazmierczak K.M."/>
            <person name="Andrzejewski T.M."/>
            <person name="Davidsen T.M."/>
            <person name="Wayne K.J."/>
            <person name="Tettelin H."/>
            <person name="Glass J.I."/>
            <person name="Rusch D."/>
            <person name="Podicherti R."/>
            <person name="Tsui H.-C.T."/>
            <person name="Winkler M.E."/>
        </authorList>
    </citation>
    <scope>NUCLEOTIDE SEQUENCE</scope>
</reference>
<name>A0A382XT99_9ZZZZ</name>
<proteinExistence type="predicted"/>
<dbReference type="EMBL" id="UINC01170344">
    <property type="protein sequence ID" value="SVD74342.1"/>
    <property type="molecule type" value="Genomic_DNA"/>
</dbReference>
<dbReference type="AlphaFoldDB" id="A0A382XT99"/>
<evidence type="ECO:0000313" key="1">
    <source>
        <dbReference type="EMBL" id="SVD74342.1"/>
    </source>
</evidence>
<sequence>MVPLQPLLSPTSAANTDYTVNDCAEHLPARFLSLT</sequence>